<organism evidence="1">
    <name type="scientific">Timema tahoe</name>
    <dbReference type="NCBI Taxonomy" id="61484"/>
    <lineage>
        <taxon>Eukaryota</taxon>
        <taxon>Metazoa</taxon>
        <taxon>Ecdysozoa</taxon>
        <taxon>Arthropoda</taxon>
        <taxon>Hexapoda</taxon>
        <taxon>Insecta</taxon>
        <taxon>Pterygota</taxon>
        <taxon>Neoptera</taxon>
        <taxon>Polyneoptera</taxon>
        <taxon>Phasmatodea</taxon>
        <taxon>Timematodea</taxon>
        <taxon>Timematoidea</taxon>
        <taxon>Timematidae</taxon>
        <taxon>Timema</taxon>
    </lineage>
</organism>
<sequence length="99" mass="11353">MHHRRASTTSRPVGVESGDSVWDTTRHRVGHFSVSVSPRAFLLRKSYLDILVSERYRPKDHDCSCFTSRVQFEVAHIVQANSFGLLLFFRTPEDALVSF</sequence>
<evidence type="ECO:0000313" key="1">
    <source>
        <dbReference type="EMBL" id="CAD7461391.1"/>
    </source>
</evidence>
<name>A0A7R9NYS7_9NEOP</name>
<accession>A0A7R9NYS7</accession>
<protein>
    <submittedName>
        <fullName evidence="1">Uncharacterized protein</fullName>
    </submittedName>
</protein>
<proteinExistence type="predicted"/>
<gene>
    <name evidence="1" type="ORF">TTEB3V08_LOCUS9303</name>
</gene>
<dbReference type="EMBL" id="OE004708">
    <property type="protein sequence ID" value="CAD7461391.1"/>
    <property type="molecule type" value="Genomic_DNA"/>
</dbReference>
<reference evidence="1" key="1">
    <citation type="submission" date="2020-11" db="EMBL/GenBank/DDBJ databases">
        <authorList>
            <person name="Tran Van P."/>
        </authorList>
    </citation>
    <scope>NUCLEOTIDE SEQUENCE</scope>
</reference>
<dbReference type="AlphaFoldDB" id="A0A7R9NYS7"/>